<gene>
    <name evidence="1" type="ORF">WS90_08465</name>
</gene>
<proteinExistence type="predicted"/>
<dbReference type="AlphaFoldDB" id="A0A103ZUM6"/>
<sequence>MRRGGWPTTNTEFDASLSLQDEGLSAYHQRHVRQGALGGLLRAVKDGQMPTGSVLIVQVWTD</sequence>
<evidence type="ECO:0000313" key="2">
    <source>
        <dbReference type="Proteomes" id="UP000069001"/>
    </source>
</evidence>
<comment type="caution">
    <text evidence="1">The sequence shown here is derived from an EMBL/GenBank/DDBJ whole genome shotgun (WGS) entry which is preliminary data.</text>
</comment>
<accession>A0A103ZUM6</accession>
<dbReference type="EMBL" id="LOYH01000027">
    <property type="protein sequence ID" value="KVK86289.1"/>
    <property type="molecule type" value="Genomic_DNA"/>
</dbReference>
<reference evidence="1 2" key="1">
    <citation type="submission" date="2015-11" db="EMBL/GenBank/DDBJ databases">
        <title>Expanding the genomic diversity of Burkholderia species for the development of highly accurate diagnostics.</title>
        <authorList>
            <person name="Sahl J."/>
            <person name="Keim P."/>
            <person name="Wagner D."/>
        </authorList>
    </citation>
    <scope>NUCLEOTIDE SEQUENCE [LARGE SCALE GENOMIC DNA]</scope>
    <source>
        <strain evidence="1 2">MSMB1302</strain>
    </source>
</reference>
<dbReference type="Proteomes" id="UP000069001">
    <property type="component" value="Unassembled WGS sequence"/>
</dbReference>
<protein>
    <submittedName>
        <fullName evidence="1">Uncharacterized protein</fullName>
    </submittedName>
</protein>
<organism evidence="1 2">
    <name type="scientific">Burkholderia cepacia</name>
    <name type="common">Pseudomonas cepacia</name>
    <dbReference type="NCBI Taxonomy" id="292"/>
    <lineage>
        <taxon>Bacteria</taxon>
        <taxon>Pseudomonadati</taxon>
        <taxon>Pseudomonadota</taxon>
        <taxon>Betaproteobacteria</taxon>
        <taxon>Burkholderiales</taxon>
        <taxon>Burkholderiaceae</taxon>
        <taxon>Burkholderia</taxon>
        <taxon>Burkholderia cepacia complex</taxon>
    </lineage>
</organism>
<evidence type="ECO:0000313" key="1">
    <source>
        <dbReference type="EMBL" id="KVK86289.1"/>
    </source>
</evidence>
<name>A0A103ZUM6_BURCE</name>